<keyword evidence="13" id="KW-1185">Reference proteome</keyword>
<dbReference type="CDD" id="cd15612">
    <property type="entry name" value="PHD_OBE1_like"/>
    <property type="match status" value="1"/>
</dbReference>
<dbReference type="GO" id="GO:0010492">
    <property type="term" value="P:maintenance of shoot apical meristem identity"/>
    <property type="evidence" value="ECO:0007669"/>
    <property type="project" value="TreeGrafter"/>
</dbReference>
<dbReference type="GO" id="GO:0008270">
    <property type="term" value="F:zinc ion binding"/>
    <property type="evidence" value="ECO:0007669"/>
    <property type="project" value="UniProtKB-KW"/>
</dbReference>
<dbReference type="GO" id="GO:0010078">
    <property type="term" value="P:maintenance of root meristem identity"/>
    <property type="evidence" value="ECO:0007669"/>
    <property type="project" value="TreeGrafter"/>
</dbReference>
<dbReference type="InterPro" id="IPR032535">
    <property type="entry name" value="Oberon_CC"/>
</dbReference>
<organism evidence="12 13">
    <name type="scientific">Trapa incisa</name>
    <dbReference type="NCBI Taxonomy" id="236973"/>
    <lineage>
        <taxon>Eukaryota</taxon>
        <taxon>Viridiplantae</taxon>
        <taxon>Streptophyta</taxon>
        <taxon>Embryophyta</taxon>
        <taxon>Tracheophyta</taxon>
        <taxon>Spermatophyta</taxon>
        <taxon>Magnoliopsida</taxon>
        <taxon>eudicotyledons</taxon>
        <taxon>Gunneridae</taxon>
        <taxon>Pentapetalae</taxon>
        <taxon>rosids</taxon>
        <taxon>malvids</taxon>
        <taxon>Myrtales</taxon>
        <taxon>Lythraceae</taxon>
        <taxon>Trapa</taxon>
    </lineage>
</organism>
<keyword evidence="5 8" id="KW-0175">Coiled coil</keyword>
<dbReference type="EMBL" id="JAXIOK010000001">
    <property type="protein sequence ID" value="KAK4779728.1"/>
    <property type="molecule type" value="Genomic_DNA"/>
</dbReference>
<evidence type="ECO:0000256" key="6">
    <source>
        <dbReference type="ARBA" id="ARBA00023242"/>
    </source>
</evidence>
<dbReference type="InterPro" id="IPR032881">
    <property type="entry name" value="Oberon-like_PHD"/>
</dbReference>
<keyword evidence="3" id="KW-0863">Zinc-finger</keyword>
<evidence type="ECO:0000256" key="2">
    <source>
        <dbReference type="ARBA" id="ARBA00022723"/>
    </source>
</evidence>
<sequence>MHIFKDPKMGLNGPEVVRPRTRQGNHQELTLSYLMATSSSKGKEIVVDENQPNGRGQKKCVERDFLNLGRGSELPAKREAAEEPMQGAEESGRREKKTKLENTLNLSLALPSASLSLTASSVHRNAMTSAAPPASYATFSNDMTAPSMSHSYSHPFSHNPSCSLTCNSTENYEFSVGKDDYIWCGGGEGTNGSVHSRFKPIGDASTAITDSSNFLTQDGSFYTTGSANCSENVSYFPSELPARLRKEATVSGDSVRRNSILVKERERIMRRVSLPESLIREIVTESVPVMAQILAELPDGVLQSSKDCLKALMETSERKEELLGLQNSLNGRVDLTKENLLKCHREQLNIMVSVRTGLGIFLSDKIQVPTSDLIEIFLYMRCRNLNCKSLLPVDDCECKICSVNKGFCSSCMCPVCFNFDCASETCSWVGCDVCSHWCHASCGLQKNLIRPGPSLKGPAGTTEMQFHCVGCDHASEMFGFVKDVFTCCAEKWGLETLTKELNCVKEIFQMSEDFQGKELHRKAEDLLVKLDRRLLSTSDACNMIIKFINYIESECAASAALSSKSICAPSSFGNDKSERLPTTSGFQNTDVKPSSLFSDDKLVISASSRSCSGLREDVFDSIETIIRMKEAEAQMFQNIADEARRQAEMYKEMVRVKMDKLEEEYAQSFAKLRLQETEEQRRKILVDLEALENSHYDYQNMKIRMQAEMAGLWERIEATKQQLV</sequence>
<dbReference type="InterPro" id="IPR004082">
    <property type="entry name" value="OBERON"/>
</dbReference>
<dbReference type="Proteomes" id="UP001345219">
    <property type="component" value="Chromosome 13"/>
</dbReference>
<proteinExistence type="predicted"/>
<gene>
    <name evidence="12" type="ORF">SAY87_015834</name>
</gene>
<dbReference type="PANTHER" id="PTHR21736">
    <property type="entry name" value="VERNALIZATION-INSENSITIVE PROTEIN 3"/>
    <property type="match status" value="1"/>
</dbReference>
<evidence type="ECO:0000256" key="8">
    <source>
        <dbReference type="SAM" id="Coils"/>
    </source>
</evidence>
<keyword evidence="4 7" id="KW-0862">Zinc</keyword>
<keyword evidence="6 7" id="KW-0539">Nucleus</keyword>
<feature type="coiled-coil region" evidence="8">
    <location>
        <begin position="626"/>
        <end position="694"/>
    </location>
</feature>
<evidence type="ECO:0000256" key="7">
    <source>
        <dbReference type="PIRNR" id="PIRNR025218"/>
    </source>
</evidence>
<dbReference type="PIRSF" id="PIRSF025218">
    <property type="entry name" value="DUF1423_pln"/>
    <property type="match status" value="1"/>
</dbReference>
<dbReference type="AlphaFoldDB" id="A0AAN7L0A4"/>
<feature type="domain" description="Oberon coiled-coil region" evidence="11">
    <location>
        <begin position="614"/>
        <end position="712"/>
    </location>
</feature>
<dbReference type="GO" id="GO:0005634">
    <property type="term" value="C:nucleus"/>
    <property type="evidence" value="ECO:0007669"/>
    <property type="project" value="UniProtKB-SubCell"/>
</dbReference>
<comment type="function">
    <text evidence="7">Probable transcription factor.</text>
</comment>
<evidence type="ECO:0000313" key="12">
    <source>
        <dbReference type="EMBL" id="KAK4779728.1"/>
    </source>
</evidence>
<dbReference type="PANTHER" id="PTHR21736:SF38">
    <property type="entry name" value="PROTEIN OBERON 3"/>
    <property type="match status" value="1"/>
</dbReference>
<comment type="caution">
    <text evidence="12">The sequence shown here is derived from an EMBL/GenBank/DDBJ whole genome shotgun (WGS) entry which is preliminary data.</text>
</comment>
<protein>
    <recommendedName>
        <fullName evidence="7">OBERON-like protein</fullName>
    </recommendedName>
</protein>
<comment type="subcellular location">
    <subcellularLocation>
        <location evidence="1 7">Nucleus</location>
    </subcellularLocation>
</comment>
<accession>A0AAN7L0A4</accession>
<dbReference type="InterPro" id="IPR047578">
    <property type="entry name" value="OBE1-like_PHD"/>
</dbReference>
<evidence type="ECO:0000256" key="9">
    <source>
        <dbReference type="SAM" id="MobiDB-lite"/>
    </source>
</evidence>
<feature type="region of interest" description="Disordered" evidence="9">
    <location>
        <begin position="71"/>
        <end position="97"/>
    </location>
</feature>
<reference evidence="12 13" key="1">
    <citation type="journal article" date="2023" name="Hortic Res">
        <title>Pangenome of water caltrop reveals structural variations and asymmetric subgenome divergence after allopolyploidization.</title>
        <authorList>
            <person name="Zhang X."/>
            <person name="Chen Y."/>
            <person name="Wang L."/>
            <person name="Yuan Y."/>
            <person name="Fang M."/>
            <person name="Shi L."/>
            <person name="Lu R."/>
            <person name="Comes H.P."/>
            <person name="Ma Y."/>
            <person name="Chen Y."/>
            <person name="Huang G."/>
            <person name="Zhou Y."/>
            <person name="Zheng Z."/>
            <person name="Qiu Y."/>
        </authorList>
    </citation>
    <scope>NUCLEOTIDE SEQUENCE [LARGE SCALE GENOMIC DNA]</scope>
    <source>
        <tissue evidence="12">Roots</tissue>
    </source>
</reference>
<feature type="domain" description="Oberon-like PHD finger" evidence="10">
    <location>
        <begin position="382"/>
        <end position="505"/>
    </location>
</feature>
<evidence type="ECO:0000259" key="10">
    <source>
        <dbReference type="Pfam" id="PF07227"/>
    </source>
</evidence>
<evidence type="ECO:0000256" key="4">
    <source>
        <dbReference type="ARBA" id="ARBA00022833"/>
    </source>
</evidence>
<evidence type="ECO:0000259" key="11">
    <source>
        <dbReference type="Pfam" id="PF16312"/>
    </source>
</evidence>
<evidence type="ECO:0000256" key="3">
    <source>
        <dbReference type="ARBA" id="ARBA00022771"/>
    </source>
</evidence>
<evidence type="ECO:0000256" key="5">
    <source>
        <dbReference type="ARBA" id="ARBA00023054"/>
    </source>
</evidence>
<evidence type="ECO:0000256" key="1">
    <source>
        <dbReference type="ARBA" id="ARBA00004123"/>
    </source>
</evidence>
<dbReference type="GO" id="GO:0010468">
    <property type="term" value="P:regulation of gene expression"/>
    <property type="evidence" value="ECO:0007669"/>
    <property type="project" value="TreeGrafter"/>
</dbReference>
<dbReference type="Pfam" id="PF16312">
    <property type="entry name" value="Oberon_cc"/>
    <property type="match status" value="1"/>
</dbReference>
<dbReference type="GO" id="GO:0010071">
    <property type="term" value="P:root meristem specification"/>
    <property type="evidence" value="ECO:0007669"/>
    <property type="project" value="TreeGrafter"/>
</dbReference>
<dbReference type="PRINTS" id="PR01544">
    <property type="entry name" value="ARATH130DUF"/>
</dbReference>
<dbReference type="Pfam" id="PF07227">
    <property type="entry name" value="PHD_Oberon"/>
    <property type="match status" value="1"/>
</dbReference>
<evidence type="ECO:0000313" key="13">
    <source>
        <dbReference type="Proteomes" id="UP001345219"/>
    </source>
</evidence>
<name>A0AAN7L0A4_9MYRT</name>
<keyword evidence="2 7" id="KW-0479">Metal-binding</keyword>